<gene>
    <name evidence="2" type="ORF">SAMN02745121_03671</name>
</gene>
<feature type="domain" description="PilZ" evidence="1">
    <location>
        <begin position="113"/>
        <end position="210"/>
    </location>
</feature>
<accession>A0A1I1Z7B6</accession>
<evidence type="ECO:0000259" key="1">
    <source>
        <dbReference type="Pfam" id="PF07238"/>
    </source>
</evidence>
<dbReference type="SUPFAM" id="SSF141371">
    <property type="entry name" value="PilZ domain-like"/>
    <property type="match status" value="1"/>
</dbReference>
<dbReference type="InterPro" id="IPR009875">
    <property type="entry name" value="PilZ_domain"/>
</dbReference>
<proteinExistence type="predicted"/>
<protein>
    <submittedName>
        <fullName evidence="2">PilZ domain-containing protein</fullName>
    </submittedName>
</protein>
<dbReference type="GO" id="GO:0035438">
    <property type="term" value="F:cyclic-di-GMP binding"/>
    <property type="evidence" value="ECO:0007669"/>
    <property type="project" value="InterPro"/>
</dbReference>
<sequence length="215" mass="23849">MVSPAQVATVRRIRCHYASGEAFAAALRAAGDEQALQVFTTERFEPGEEVLAEVFFTGMNGKMLIRAIGKKWHMARPRLRVRAGGVLRCSGSEWRKLQFLREVALGKATMAPRRRHLRQPVLVEIRWRRSDASDLLPATISEISEAGALLLTDAGLTLGEEIIIEITTPGGARPLELTSIVRNTRGPEGVGVEFLRRNSGGLTRIREVIRRLVDQ</sequence>
<dbReference type="Pfam" id="PF07238">
    <property type="entry name" value="PilZ"/>
    <property type="match status" value="1"/>
</dbReference>
<dbReference type="STRING" id="54.SAMN02745121_03671"/>
<keyword evidence="3" id="KW-1185">Reference proteome</keyword>
<dbReference type="Gene3D" id="2.40.10.220">
    <property type="entry name" value="predicted glycosyltransferase like domains"/>
    <property type="match status" value="1"/>
</dbReference>
<dbReference type="Proteomes" id="UP000199400">
    <property type="component" value="Unassembled WGS sequence"/>
</dbReference>
<name>A0A1I1Z7B6_9BACT</name>
<dbReference type="EMBL" id="FOMX01000011">
    <property type="protein sequence ID" value="SFE27589.1"/>
    <property type="molecule type" value="Genomic_DNA"/>
</dbReference>
<organism evidence="2 3">
    <name type="scientific">Nannocystis exedens</name>
    <dbReference type="NCBI Taxonomy" id="54"/>
    <lineage>
        <taxon>Bacteria</taxon>
        <taxon>Pseudomonadati</taxon>
        <taxon>Myxococcota</taxon>
        <taxon>Polyangia</taxon>
        <taxon>Nannocystales</taxon>
        <taxon>Nannocystaceae</taxon>
        <taxon>Nannocystis</taxon>
    </lineage>
</organism>
<evidence type="ECO:0000313" key="3">
    <source>
        <dbReference type="Proteomes" id="UP000199400"/>
    </source>
</evidence>
<dbReference type="AlphaFoldDB" id="A0A1I1Z7B6"/>
<evidence type="ECO:0000313" key="2">
    <source>
        <dbReference type="EMBL" id="SFE27589.1"/>
    </source>
</evidence>
<reference evidence="3" key="1">
    <citation type="submission" date="2016-10" db="EMBL/GenBank/DDBJ databases">
        <authorList>
            <person name="Varghese N."/>
            <person name="Submissions S."/>
        </authorList>
    </citation>
    <scope>NUCLEOTIDE SEQUENCE [LARGE SCALE GENOMIC DNA]</scope>
    <source>
        <strain evidence="3">ATCC 25963</strain>
    </source>
</reference>